<gene>
    <name evidence="2" type="ORF">NCTC10529_01062</name>
</gene>
<organism evidence="2 3">
    <name type="scientific">Kingella kingae</name>
    <dbReference type="NCBI Taxonomy" id="504"/>
    <lineage>
        <taxon>Bacteria</taxon>
        <taxon>Pseudomonadati</taxon>
        <taxon>Pseudomonadota</taxon>
        <taxon>Betaproteobacteria</taxon>
        <taxon>Neisseriales</taxon>
        <taxon>Neisseriaceae</taxon>
        <taxon>Kingella</taxon>
    </lineage>
</organism>
<dbReference type="AlphaFoldDB" id="A0AAX2J3K2"/>
<dbReference type="InterPro" id="IPR028974">
    <property type="entry name" value="TSP_type-3_rpt"/>
</dbReference>
<dbReference type="PANTHER" id="PTHR39431">
    <property type="entry name" value="FRPA/C-RELATED PROTEIN"/>
    <property type="match status" value="1"/>
</dbReference>
<proteinExistence type="predicted"/>
<dbReference type="SUPFAM" id="SSF103647">
    <property type="entry name" value="TSP type-3 repeat"/>
    <property type="match status" value="1"/>
</dbReference>
<dbReference type="EMBL" id="LS483426">
    <property type="protein sequence ID" value="SQH24867.1"/>
    <property type="molecule type" value="Genomic_DNA"/>
</dbReference>
<evidence type="ECO:0000313" key="2">
    <source>
        <dbReference type="EMBL" id="SQH24867.1"/>
    </source>
</evidence>
<feature type="region of interest" description="Disordered" evidence="1">
    <location>
        <begin position="40"/>
        <end position="64"/>
    </location>
</feature>
<feature type="compositionally biased region" description="Basic and acidic residues" evidence="1">
    <location>
        <begin position="48"/>
        <end position="64"/>
    </location>
</feature>
<sequence length="407" mass="45086">MAYTVTINIAAPKTKYEDGEPSFAGHMWYEVHDRSNNKSNSYGFAPIKHGEADGPGEPKYDDSSKYQGRYFTKTIEITEDQYKILNDFGRYPEKYGFNMHYNAATNSCVDYTWKALYAAGFKLKKTADYPTTGFEGKLYPHNNIDPLKHLINPKIPNQDPKWQLPWYPDNGYQCLAPWIIPTSRSNKAHGYDPLILDLGSNGIETISVAGFSGSLFDHNNDGIRTATGWVSADDGLLVRDLNGNGLIDNGNELFGNNTRLANGQNAAHGYAALAELDSNNDGKVNALDKAFNELRVWIDANSDGISQVSELHTLMSLDIQSLNLEHQENSKDLGNGNRLTHIGSYTKIDGTTSEMGDVEFASNSLYSRYTDTVELTPEQLKAPNLQGLGRLRGLINSFDISGSLKAD</sequence>
<dbReference type="Proteomes" id="UP000248598">
    <property type="component" value="Chromosome 1"/>
</dbReference>
<accession>A0AAX2J3K2</accession>
<protein>
    <submittedName>
        <fullName evidence="2">Uncharacterized protein</fullName>
    </submittedName>
</protein>
<dbReference type="PANTHER" id="PTHR39431:SF1">
    <property type="entry name" value="FRPA_C-RELATED PROTEIN"/>
    <property type="match status" value="1"/>
</dbReference>
<reference evidence="2 3" key="1">
    <citation type="submission" date="2018-06" db="EMBL/GenBank/DDBJ databases">
        <authorList>
            <consortium name="Pathogen Informatics"/>
            <person name="Doyle S."/>
        </authorList>
    </citation>
    <scope>NUCLEOTIDE SEQUENCE [LARGE SCALE GENOMIC DNA]</scope>
    <source>
        <strain evidence="2 3">NCTC10529</strain>
    </source>
</reference>
<evidence type="ECO:0000313" key="3">
    <source>
        <dbReference type="Proteomes" id="UP000248598"/>
    </source>
</evidence>
<evidence type="ECO:0000256" key="1">
    <source>
        <dbReference type="SAM" id="MobiDB-lite"/>
    </source>
</evidence>
<dbReference type="GO" id="GO:0005509">
    <property type="term" value="F:calcium ion binding"/>
    <property type="evidence" value="ECO:0007669"/>
    <property type="project" value="InterPro"/>
</dbReference>
<name>A0AAX2J3K2_KINKI</name>